<dbReference type="InterPro" id="IPR006311">
    <property type="entry name" value="TAT_signal"/>
</dbReference>
<evidence type="ECO:0000256" key="2">
    <source>
        <dbReference type="SAM" id="SignalP"/>
    </source>
</evidence>
<dbReference type="PROSITE" id="PS51318">
    <property type="entry name" value="TAT"/>
    <property type="match status" value="1"/>
</dbReference>
<keyword evidence="4" id="KW-1185">Reference proteome</keyword>
<comment type="caution">
    <text evidence="3">The sequence shown here is derived from an EMBL/GenBank/DDBJ whole genome shotgun (WGS) entry which is preliminary data.</text>
</comment>
<keyword evidence="1" id="KW-0472">Membrane</keyword>
<dbReference type="Proteomes" id="UP001595699">
    <property type="component" value="Unassembled WGS sequence"/>
</dbReference>
<dbReference type="RefSeq" id="WP_205121354.1">
    <property type="nucleotide sequence ID" value="NZ_JAFBCM010000001.1"/>
</dbReference>
<evidence type="ECO:0000313" key="4">
    <source>
        <dbReference type="Proteomes" id="UP001595699"/>
    </source>
</evidence>
<keyword evidence="2" id="KW-0732">Signal</keyword>
<reference evidence="4" key="1">
    <citation type="journal article" date="2019" name="Int. J. Syst. Evol. Microbiol.">
        <title>The Global Catalogue of Microorganisms (GCM) 10K type strain sequencing project: providing services to taxonomists for standard genome sequencing and annotation.</title>
        <authorList>
            <consortium name="The Broad Institute Genomics Platform"/>
            <consortium name="The Broad Institute Genome Sequencing Center for Infectious Disease"/>
            <person name="Wu L."/>
            <person name="Ma J."/>
        </authorList>
    </citation>
    <scope>NUCLEOTIDE SEQUENCE [LARGE SCALE GENOMIC DNA]</scope>
    <source>
        <strain evidence="4">CGMCC 4.7241</strain>
    </source>
</reference>
<gene>
    <name evidence="3" type="ORF">ACFOUW_13955</name>
</gene>
<feature type="signal peptide" evidence="2">
    <location>
        <begin position="1"/>
        <end position="36"/>
    </location>
</feature>
<accession>A0ABV7Y9E8</accession>
<dbReference type="InterPro" id="IPR025566">
    <property type="entry name" value="DUF4331"/>
</dbReference>
<dbReference type="Pfam" id="PF14224">
    <property type="entry name" value="DUF4331"/>
    <property type="match status" value="1"/>
</dbReference>
<keyword evidence="1" id="KW-1133">Transmembrane helix</keyword>
<organism evidence="3 4">
    <name type="scientific">Tenggerimyces flavus</name>
    <dbReference type="NCBI Taxonomy" id="1708749"/>
    <lineage>
        <taxon>Bacteria</taxon>
        <taxon>Bacillati</taxon>
        <taxon>Actinomycetota</taxon>
        <taxon>Actinomycetes</taxon>
        <taxon>Propionibacteriales</taxon>
        <taxon>Nocardioidaceae</taxon>
        <taxon>Tenggerimyces</taxon>
    </lineage>
</organism>
<protein>
    <submittedName>
        <fullName evidence="3">DUF4331 domain-containing protein</fullName>
    </submittedName>
</protein>
<evidence type="ECO:0000256" key="1">
    <source>
        <dbReference type="SAM" id="Phobius"/>
    </source>
</evidence>
<sequence>MSQASGFKRRAAALVAAGTAVALGGLAGLAPPAALASSHREAPLISGQPQYDNTDTYAFVSPDKPDTTTLVANWVPFEDPAGGPNFYRFATDAKYDIHIDNDGDAKADLTYRWTFKDHYRNGNTFLYNTGPVTSLNDPDLNFRQTYNLDLIFNEHSGSLLDLRLLVKIADLLKIDISVLLGARDGKTLHLIKNAPVAPSNVGTASMPNYEALRNQAVVSKGKAKSFTGQADDSFFLDLRVFDLLYGGDLSEVGNDSLKGYNVNTVALQVPSKLLIDRDSVVGVWSSTSREDGSGRDRQVSRLGMPLVNEVVIPVKDKDRFNASKPKDDAQFGKYVTNPELPKLIQAVYGIPAPKEPRNDLVQVFLTGVPSLNQPKNVKASEQLRLNTAIKPAASPKRLGVLEGDTAGFPNGRRLTDDVVDIALQVVEGELVGAPNDLGDAVNANDKAFGKTFPYVALPHSGSVVKSAVGKPGSTPLNGGAIAGGTSGGTSDGSGLLGTPLVSLSAVALGGLAIAGGLFLYRRNRGSVATA</sequence>
<dbReference type="EMBL" id="JBHRZH010000011">
    <property type="protein sequence ID" value="MFC3761941.1"/>
    <property type="molecule type" value="Genomic_DNA"/>
</dbReference>
<feature type="chain" id="PRO_5047067155" evidence="2">
    <location>
        <begin position="37"/>
        <end position="530"/>
    </location>
</feature>
<keyword evidence="1" id="KW-0812">Transmembrane</keyword>
<feature type="transmembrane region" description="Helical" evidence="1">
    <location>
        <begin position="500"/>
        <end position="520"/>
    </location>
</feature>
<evidence type="ECO:0000313" key="3">
    <source>
        <dbReference type="EMBL" id="MFC3761941.1"/>
    </source>
</evidence>
<proteinExistence type="predicted"/>
<name>A0ABV7Y9E8_9ACTN</name>